<sequence>MPYGGYALNVEIGEVEISLPHSQSDGRDEKPWARFLYPVTLLCIVGQSFGWQMRSAQSMTELHDLGVYRSWMPGSASFLSIYLYCRGDNIGKTMAGGSGEGAELGRKRRLGMMMDLEWV</sequence>
<dbReference type="Proteomes" id="UP000585474">
    <property type="component" value="Unassembled WGS sequence"/>
</dbReference>
<keyword evidence="2" id="KW-1185">Reference proteome</keyword>
<comment type="caution">
    <text evidence="1">The sequence shown here is derived from an EMBL/GenBank/DDBJ whole genome shotgun (WGS) entry which is preliminary data.</text>
</comment>
<dbReference type="EMBL" id="BJWL01000013">
    <property type="protein sequence ID" value="GFY99786.1"/>
    <property type="molecule type" value="Genomic_DNA"/>
</dbReference>
<dbReference type="AlphaFoldDB" id="A0A7J0FN31"/>
<evidence type="ECO:0000313" key="1">
    <source>
        <dbReference type="EMBL" id="GFY99786.1"/>
    </source>
</evidence>
<proteinExistence type="predicted"/>
<protein>
    <submittedName>
        <fullName evidence="1">Uncharacterized protein</fullName>
    </submittedName>
</protein>
<reference evidence="1 2" key="1">
    <citation type="submission" date="2019-07" db="EMBL/GenBank/DDBJ databases">
        <title>De Novo Assembly of kiwifruit Actinidia rufa.</title>
        <authorList>
            <person name="Sugita-Konishi S."/>
            <person name="Sato K."/>
            <person name="Mori E."/>
            <person name="Abe Y."/>
            <person name="Kisaki G."/>
            <person name="Hamano K."/>
            <person name="Suezawa K."/>
            <person name="Otani M."/>
            <person name="Fukuda T."/>
            <person name="Manabe T."/>
            <person name="Gomi K."/>
            <person name="Tabuchi M."/>
            <person name="Akimitsu K."/>
            <person name="Kataoka I."/>
        </authorList>
    </citation>
    <scope>NUCLEOTIDE SEQUENCE [LARGE SCALE GENOMIC DNA]</scope>
    <source>
        <strain evidence="2">cv. Fuchu</strain>
    </source>
</reference>
<organism evidence="1 2">
    <name type="scientific">Actinidia rufa</name>
    <dbReference type="NCBI Taxonomy" id="165716"/>
    <lineage>
        <taxon>Eukaryota</taxon>
        <taxon>Viridiplantae</taxon>
        <taxon>Streptophyta</taxon>
        <taxon>Embryophyta</taxon>
        <taxon>Tracheophyta</taxon>
        <taxon>Spermatophyta</taxon>
        <taxon>Magnoliopsida</taxon>
        <taxon>eudicotyledons</taxon>
        <taxon>Gunneridae</taxon>
        <taxon>Pentapetalae</taxon>
        <taxon>asterids</taxon>
        <taxon>Ericales</taxon>
        <taxon>Actinidiaceae</taxon>
        <taxon>Actinidia</taxon>
    </lineage>
</organism>
<name>A0A7J0FN31_9ERIC</name>
<gene>
    <name evidence="1" type="ORF">Acr_13g0011860</name>
</gene>
<accession>A0A7J0FN31</accession>
<evidence type="ECO:0000313" key="2">
    <source>
        <dbReference type="Proteomes" id="UP000585474"/>
    </source>
</evidence>